<dbReference type="Proteomes" id="UP001652504">
    <property type="component" value="Unassembled WGS sequence"/>
</dbReference>
<dbReference type="EMBL" id="JAOWKX010000003">
    <property type="protein sequence ID" value="MCV2884721.1"/>
    <property type="molecule type" value="Genomic_DNA"/>
</dbReference>
<organism evidence="1 2">
    <name type="scientific">Fluctibacter corallii</name>
    <dbReference type="NCBI Taxonomy" id="2984329"/>
    <lineage>
        <taxon>Bacteria</taxon>
        <taxon>Pseudomonadati</taxon>
        <taxon>Pseudomonadota</taxon>
        <taxon>Gammaproteobacteria</taxon>
        <taxon>Alteromonadales</taxon>
        <taxon>Alteromonadaceae</taxon>
        <taxon>Fluctibacter</taxon>
    </lineage>
</organism>
<evidence type="ECO:0000313" key="1">
    <source>
        <dbReference type="EMBL" id="MCV2884721.1"/>
    </source>
</evidence>
<keyword evidence="2" id="KW-1185">Reference proteome</keyword>
<protein>
    <recommendedName>
        <fullName evidence="3">Phage protein</fullName>
    </recommendedName>
</protein>
<sequence>MIKKLKIVYGKEHFSVHEKQFKKGEVIGDYWRVWAEDEMYFFEVDIGHFSTKMAKFNITEKEYIMVKEDKMTYKDLKKKYV</sequence>
<reference evidence="1 2" key="1">
    <citation type="submission" date="2022-10" db="EMBL/GenBank/DDBJ databases">
        <title>Aestuariibacter sp. AA17 isolated from Montipora capitata coral fragment.</title>
        <authorList>
            <person name="Emsley S.A."/>
            <person name="Pfannmuller K.M."/>
            <person name="Loughran R.M."/>
            <person name="Shlafstein M."/>
            <person name="Papke E."/>
            <person name="Saw J.H."/>
            <person name="Ushijima B."/>
            <person name="Videau P."/>
        </authorList>
    </citation>
    <scope>NUCLEOTIDE SEQUENCE [LARGE SCALE GENOMIC DNA]</scope>
    <source>
        <strain evidence="1 2">AA17</strain>
    </source>
</reference>
<dbReference type="RefSeq" id="WP_263711997.1">
    <property type="nucleotide sequence ID" value="NZ_JAOWKX010000003.1"/>
</dbReference>
<accession>A0ABT3A7Q4</accession>
<evidence type="ECO:0000313" key="2">
    <source>
        <dbReference type="Proteomes" id="UP001652504"/>
    </source>
</evidence>
<proteinExistence type="predicted"/>
<evidence type="ECO:0008006" key="3">
    <source>
        <dbReference type="Google" id="ProtNLM"/>
    </source>
</evidence>
<name>A0ABT3A7Q4_9ALTE</name>
<comment type="caution">
    <text evidence="1">The sequence shown here is derived from an EMBL/GenBank/DDBJ whole genome shotgun (WGS) entry which is preliminary data.</text>
</comment>
<gene>
    <name evidence="1" type="ORF">OE749_08435</name>
</gene>